<organism evidence="8 9">
    <name type="scientific">Pristionchus pacificus</name>
    <name type="common">Parasitic nematode worm</name>
    <dbReference type="NCBI Taxonomy" id="54126"/>
    <lineage>
        <taxon>Eukaryota</taxon>
        <taxon>Metazoa</taxon>
        <taxon>Ecdysozoa</taxon>
        <taxon>Nematoda</taxon>
        <taxon>Chromadorea</taxon>
        <taxon>Rhabditida</taxon>
        <taxon>Rhabditina</taxon>
        <taxon>Diplogasteromorpha</taxon>
        <taxon>Diplogasteroidea</taxon>
        <taxon>Neodiplogasteridae</taxon>
        <taxon>Pristionchus</taxon>
    </lineage>
</organism>
<reference evidence="9" key="1">
    <citation type="journal article" date="2008" name="Nat. Genet.">
        <title>The Pristionchus pacificus genome provides a unique perspective on nematode lifestyle and parasitism.</title>
        <authorList>
            <person name="Dieterich C."/>
            <person name="Clifton S.W."/>
            <person name="Schuster L.N."/>
            <person name="Chinwalla A."/>
            <person name="Delehaunty K."/>
            <person name="Dinkelacker I."/>
            <person name="Fulton L."/>
            <person name="Fulton R."/>
            <person name="Godfrey J."/>
            <person name="Minx P."/>
            <person name="Mitreva M."/>
            <person name="Roeseler W."/>
            <person name="Tian H."/>
            <person name="Witte H."/>
            <person name="Yang S.P."/>
            <person name="Wilson R.K."/>
            <person name="Sommer R.J."/>
        </authorList>
    </citation>
    <scope>NUCLEOTIDE SEQUENCE [LARGE SCALE GENOMIC DNA]</scope>
    <source>
        <strain evidence="9">PS312</strain>
    </source>
</reference>
<dbReference type="EnsemblMetazoa" id="PPA08834.1">
    <property type="protein sequence ID" value="PPA08834.1"/>
    <property type="gene ID" value="WBGene00098388"/>
</dbReference>
<evidence type="ECO:0000256" key="1">
    <source>
        <dbReference type="ARBA" id="ARBA00022723"/>
    </source>
</evidence>
<evidence type="ECO:0000313" key="8">
    <source>
        <dbReference type="EnsemblMetazoa" id="PPA08834.1"/>
    </source>
</evidence>
<feature type="compositionally biased region" description="Low complexity" evidence="6">
    <location>
        <begin position="195"/>
        <end position="262"/>
    </location>
</feature>
<feature type="domain" description="DM" evidence="7">
    <location>
        <begin position="24"/>
        <end position="67"/>
    </location>
</feature>
<feature type="DNA-binding region" description="DM" evidence="5">
    <location>
        <begin position="24"/>
        <end position="67"/>
    </location>
</feature>
<protein>
    <recommendedName>
        <fullName evidence="7">DM domain-containing protein</fullName>
    </recommendedName>
</protein>
<dbReference type="SUPFAM" id="SSF82927">
    <property type="entry name" value="Cysteine-rich DNA binding domain, (DM domain)"/>
    <property type="match status" value="1"/>
</dbReference>
<dbReference type="OrthoDB" id="6099493at2759"/>
<evidence type="ECO:0000256" key="5">
    <source>
        <dbReference type="PROSITE-ProRule" id="PRU00070"/>
    </source>
</evidence>
<proteinExistence type="predicted"/>
<evidence type="ECO:0000256" key="3">
    <source>
        <dbReference type="ARBA" id="ARBA00023125"/>
    </source>
</evidence>
<feature type="region of interest" description="Disordered" evidence="6">
    <location>
        <begin position="190"/>
        <end position="292"/>
    </location>
</feature>
<dbReference type="Pfam" id="PF00751">
    <property type="entry name" value="DM"/>
    <property type="match status" value="1"/>
</dbReference>
<evidence type="ECO:0000256" key="2">
    <source>
        <dbReference type="ARBA" id="ARBA00022833"/>
    </source>
</evidence>
<keyword evidence="4 5" id="KW-0539">Nucleus</keyword>
<dbReference type="InterPro" id="IPR001275">
    <property type="entry name" value="DM_DNA-bd"/>
</dbReference>
<name>A0A8R1Y7E2_PRIPA</name>
<sequence length="427" mass="46189">MVELVKSPLMKENKSPPSGRVLFCRKCECHGLQVILKGHAPKCPYELCNCHACEKLMNKRMRSFEKRNGELIKSALKAKKNQNSSSLSPHSSCSDTDQEMQSNGKPMTVMSYEIWKQKCAQEKKEREANKKENPIPIGRKRTYPFGDEGRDFTPSPSTVRGTYVNLPTIPPMRVLVDGDKKIIISEPRGISPTLSVHSTPSASISSPSPSSRPRLSSLPLHSSLSSSLHPPNPLSSFLPSSSSDHSLPRISTIPSSTTVTPSLRPTVAPSLPPTVVSSIPPTVSSTASSLTPSDISSILQTMPTSILLRNCALNHERLQKGLPMVSLTQPMPPPPTVSLPTHSVESSLLSQLATLISSQSQSVPLPPPSIPSIPSITSFQSLPQIPSSISSFLVPSISLPSPKLDPSSLSPEILQLLNQNLVQYLSQ</sequence>
<keyword evidence="2 5" id="KW-0862">Zinc</keyword>
<evidence type="ECO:0000256" key="6">
    <source>
        <dbReference type="SAM" id="MobiDB-lite"/>
    </source>
</evidence>
<feature type="compositionally biased region" description="Low complexity" evidence="6">
    <location>
        <begin position="273"/>
        <end position="289"/>
    </location>
</feature>
<feature type="compositionally biased region" description="Basic and acidic residues" evidence="6">
    <location>
        <begin position="123"/>
        <end position="133"/>
    </location>
</feature>
<comment type="subcellular location">
    <subcellularLocation>
        <location evidence="5">Nucleus</location>
    </subcellularLocation>
</comment>
<keyword evidence="1 5" id="KW-0479">Metal-binding</keyword>
<dbReference type="Proteomes" id="UP000005239">
    <property type="component" value="Unassembled WGS sequence"/>
</dbReference>
<evidence type="ECO:0000259" key="7">
    <source>
        <dbReference type="PROSITE" id="PS50809"/>
    </source>
</evidence>
<dbReference type="Gene3D" id="4.10.1040.10">
    <property type="entry name" value="DM DNA-binding domain"/>
    <property type="match status" value="1"/>
</dbReference>
<evidence type="ECO:0000313" key="9">
    <source>
        <dbReference type="Proteomes" id="UP000005239"/>
    </source>
</evidence>
<dbReference type="GO" id="GO:0046872">
    <property type="term" value="F:metal ion binding"/>
    <property type="evidence" value="ECO:0007669"/>
    <property type="project" value="UniProtKB-KW"/>
</dbReference>
<dbReference type="GO" id="GO:0005634">
    <property type="term" value="C:nucleus"/>
    <property type="evidence" value="ECO:0007669"/>
    <property type="project" value="UniProtKB-SubCell"/>
</dbReference>
<dbReference type="PROSITE" id="PS40000">
    <property type="entry name" value="DM_1"/>
    <property type="match status" value="1"/>
</dbReference>
<evidence type="ECO:0000256" key="4">
    <source>
        <dbReference type="ARBA" id="ARBA00023242"/>
    </source>
</evidence>
<reference evidence="8" key="2">
    <citation type="submission" date="2022-06" db="UniProtKB">
        <authorList>
            <consortium name="EnsemblMetazoa"/>
        </authorList>
    </citation>
    <scope>IDENTIFICATION</scope>
    <source>
        <strain evidence="8">PS312</strain>
    </source>
</reference>
<dbReference type="SMART" id="SM00301">
    <property type="entry name" value="DM"/>
    <property type="match status" value="1"/>
</dbReference>
<dbReference type="AlphaFoldDB" id="A0A8R1Y7E2"/>
<feature type="region of interest" description="Disordered" evidence="6">
    <location>
        <begin position="123"/>
        <end position="159"/>
    </location>
</feature>
<keyword evidence="3 5" id="KW-0238">DNA-binding</keyword>
<keyword evidence="9" id="KW-1185">Reference proteome</keyword>
<dbReference type="InterPro" id="IPR036407">
    <property type="entry name" value="DM_DNA-bd_sf"/>
</dbReference>
<feature type="compositionally biased region" description="Low complexity" evidence="6">
    <location>
        <begin position="84"/>
        <end position="94"/>
    </location>
</feature>
<dbReference type="PROSITE" id="PS50809">
    <property type="entry name" value="DM_2"/>
    <property type="match status" value="1"/>
</dbReference>
<dbReference type="GO" id="GO:0043565">
    <property type="term" value="F:sequence-specific DNA binding"/>
    <property type="evidence" value="ECO:0007669"/>
    <property type="project" value="InterPro"/>
</dbReference>
<gene>
    <name evidence="8" type="primary">WBGene00098388</name>
</gene>
<dbReference type="GO" id="GO:0006355">
    <property type="term" value="P:regulation of DNA-templated transcription"/>
    <property type="evidence" value="ECO:0007669"/>
    <property type="project" value="InterPro"/>
</dbReference>
<feature type="region of interest" description="Disordered" evidence="6">
    <location>
        <begin position="77"/>
        <end position="103"/>
    </location>
</feature>
<accession>A0A8R1Y7E2</accession>